<feature type="compositionally biased region" description="Low complexity" evidence="1">
    <location>
        <begin position="79"/>
        <end position="122"/>
    </location>
</feature>
<gene>
    <name evidence="2" type="ORF">H6F41_01750</name>
</gene>
<dbReference type="Pfam" id="PF06674">
    <property type="entry name" value="DUF1176"/>
    <property type="match status" value="1"/>
</dbReference>
<dbReference type="Proteomes" id="UP000642094">
    <property type="component" value="Unassembled WGS sequence"/>
</dbReference>
<accession>A0ABR7ZT36</accession>
<name>A0ABR7ZT36_9CYAN</name>
<protein>
    <submittedName>
        <fullName evidence="2">DUF1176 domain-containing protein</fullName>
    </submittedName>
</protein>
<feature type="region of interest" description="Disordered" evidence="1">
    <location>
        <begin position="79"/>
        <end position="124"/>
    </location>
</feature>
<sequence>MTITQKELLTRAKVYKGKEWWRGAPLLLDEITQIGINWVKGKFILGQVLGAEIMSPIRRSLLTALVSFTFLGCSNPSVTTSSASPSALPTATTTTTSTTTTSTSSTVTASPTPTAQSSPSNTVSIGDIKELKDDKICDRNKVMYAYGETPNYHIYICADAKEPERPRYYISRNKDGSGGLNITATNYNPQRTDVIEFKNDAYLYTLEAPTTQNPEPVLRITFPNGKLSEERLLRYFSRTDISSQSPQSSNTPALLYVLQNRESLGVCKDEFRDQDGQTGLGSRAFKITDQKYLVQIQCFLAAYQGAFEYVLWINDSPQPRVVPLEFDSFQEAKAGETPTRISSRAIAGIPRFNPRSQILTNFTKFRGLGDCGSSALYKLEGERMVLQEYRAKYECDGEYIQDFPVIYP</sequence>
<proteinExistence type="predicted"/>
<dbReference type="RefSeq" id="WP_190401762.1">
    <property type="nucleotide sequence ID" value="NZ_JACJQB010000002.1"/>
</dbReference>
<dbReference type="EMBL" id="JACJQB010000002">
    <property type="protein sequence ID" value="MBD2186865.1"/>
    <property type="molecule type" value="Genomic_DNA"/>
</dbReference>
<evidence type="ECO:0000313" key="3">
    <source>
        <dbReference type="Proteomes" id="UP000642094"/>
    </source>
</evidence>
<comment type="caution">
    <text evidence="2">The sequence shown here is derived from an EMBL/GenBank/DDBJ whole genome shotgun (WGS) entry which is preliminary data.</text>
</comment>
<reference evidence="2 3" key="1">
    <citation type="journal article" date="2020" name="ISME J.">
        <title>Comparative genomics reveals insights into cyanobacterial evolution and habitat adaptation.</title>
        <authorList>
            <person name="Chen M.Y."/>
            <person name="Teng W.K."/>
            <person name="Zhao L."/>
            <person name="Hu C.X."/>
            <person name="Zhou Y.K."/>
            <person name="Han B.P."/>
            <person name="Song L.R."/>
            <person name="Shu W.S."/>
        </authorList>
    </citation>
    <scope>NUCLEOTIDE SEQUENCE [LARGE SCALE GENOMIC DNA]</scope>
    <source>
        <strain evidence="2 3">FACHB-723</strain>
    </source>
</reference>
<evidence type="ECO:0000256" key="1">
    <source>
        <dbReference type="SAM" id="MobiDB-lite"/>
    </source>
</evidence>
<evidence type="ECO:0000313" key="2">
    <source>
        <dbReference type="EMBL" id="MBD2186865.1"/>
    </source>
</evidence>
<dbReference type="InterPro" id="IPR009560">
    <property type="entry name" value="DUF1176"/>
</dbReference>
<keyword evidence="3" id="KW-1185">Reference proteome</keyword>
<organism evidence="2 3">
    <name type="scientific">Pseudanabaena mucicola FACHB-723</name>
    <dbReference type="NCBI Taxonomy" id="2692860"/>
    <lineage>
        <taxon>Bacteria</taxon>
        <taxon>Bacillati</taxon>
        <taxon>Cyanobacteriota</taxon>
        <taxon>Cyanophyceae</taxon>
        <taxon>Pseudanabaenales</taxon>
        <taxon>Pseudanabaenaceae</taxon>
        <taxon>Pseudanabaena</taxon>
    </lineage>
</organism>